<gene>
    <name evidence="2" type="ORF">J2S10_000319</name>
</gene>
<sequence length="53" mass="6093">MPYGYPYSYGCPAPYPAFPVPYAGGGGFWFAVIIVLFILLLLFGGWWWYTRFC</sequence>
<comment type="caution">
    <text evidence="2">The sequence shown here is derived from an EMBL/GenBank/DDBJ whole genome shotgun (WGS) entry which is preliminary data.</text>
</comment>
<keyword evidence="1" id="KW-0472">Membrane</keyword>
<evidence type="ECO:0000313" key="3">
    <source>
        <dbReference type="Proteomes" id="UP001224122"/>
    </source>
</evidence>
<reference evidence="2 3" key="1">
    <citation type="submission" date="2023-07" db="EMBL/GenBank/DDBJ databases">
        <title>Genomic Encyclopedia of Type Strains, Phase IV (KMG-IV): sequencing the most valuable type-strain genomes for metagenomic binning, comparative biology and taxonomic classification.</title>
        <authorList>
            <person name="Goeker M."/>
        </authorList>
    </citation>
    <scope>NUCLEOTIDE SEQUENCE [LARGE SCALE GENOMIC DNA]</scope>
    <source>
        <strain evidence="2 3">DSM 27594</strain>
    </source>
</reference>
<keyword evidence="3" id="KW-1185">Reference proteome</keyword>
<evidence type="ECO:0000256" key="1">
    <source>
        <dbReference type="SAM" id="Phobius"/>
    </source>
</evidence>
<proteinExistence type="predicted"/>
<name>A0ABT9XNW5_9BACI</name>
<protein>
    <recommendedName>
        <fullName evidence="4">Sporulation protein YjcZ</fullName>
    </recommendedName>
</protein>
<dbReference type="Proteomes" id="UP001224122">
    <property type="component" value="Unassembled WGS sequence"/>
</dbReference>
<evidence type="ECO:0000313" key="2">
    <source>
        <dbReference type="EMBL" id="MDQ0197214.1"/>
    </source>
</evidence>
<feature type="transmembrane region" description="Helical" evidence="1">
    <location>
        <begin position="28"/>
        <end position="49"/>
    </location>
</feature>
<keyword evidence="1" id="KW-1133">Transmembrane helix</keyword>
<organism evidence="2 3">
    <name type="scientific">Neobacillus ginsengisoli</name>
    <dbReference type="NCBI Taxonomy" id="904295"/>
    <lineage>
        <taxon>Bacteria</taxon>
        <taxon>Bacillati</taxon>
        <taxon>Bacillota</taxon>
        <taxon>Bacilli</taxon>
        <taxon>Bacillales</taxon>
        <taxon>Bacillaceae</taxon>
        <taxon>Neobacillus</taxon>
    </lineage>
</organism>
<dbReference type="EMBL" id="JAUSTW010000001">
    <property type="protein sequence ID" value="MDQ0197214.1"/>
    <property type="molecule type" value="Genomic_DNA"/>
</dbReference>
<keyword evidence="1" id="KW-0812">Transmembrane</keyword>
<accession>A0ABT9XNW5</accession>
<evidence type="ECO:0008006" key="4">
    <source>
        <dbReference type="Google" id="ProtNLM"/>
    </source>
</evidence>
<dbReference type="RefSeq" id="WP_307403990.1">
    <property type="nucleotide sequence ID" value="NZ_JAUSTW010000001.1"/>
</dbReference>